<evidence type="ECO:0000313" key="2">
    <source>
        <dbReference type="Proteomes" id="UP000825729"/>
    </source>
</evidence>
<name>A0AAV7E8U2_ARIFI</name>
<sequence>MQVWYPSPAAGAFRKEDFLLATLDESLYELTGELVRFLPRSGREIELNTAESDKLSLKFLSYFLFPSSFSRKSLDLERLMLYFVNFGCIPYLMAGKELSKLIAFVKGALSLIQVSIPSFSARYDHLKILEEQPSSVPALEEEFKLLAI</sequence>
<organism evidence="1 2">
    <name type="scientific">Aristolochia fimbriata</name>
    <name type="common">White veined hardy Dutchman's pipe vine</name>
    <dbReference type="NCBI Taxonomy" id="158543"/>
    <lineage>
        <taxon>Eukaryota</taxon>
        <taxon>Viridiplantae</taxon>
        <taxon>Streptophyta</taxon>
        <taxon>Embryophyta</taxon>
        <taxon>Tracheophyta</taxon>
        <taxon>Spermatophyta</taxon>
        <taxon>Magnoliopsida</taxon>
        <taxon>Magnoliidae</taxon>
        <taxon>Piperales</taxon>
        <taxon>Aristolochiaceae</taxon>
        <taxon>Aristolochia</taxon>
    </lineage>
</organism>
<gene>
    <name evidence="1" type="ORF">H6P81_015576</name>
</gene>
<dbReference type="Proteomes" id="UP000825729">
    <property type="component" value="Unassembled WGS sequence"/>
</dbReference>
<reference evidence="1 2" key="1">
    <citation type="submission" date="2021-07" db="EMBL/GenBank/DDBJ databases">
        <title>The Aristolochia fimbriata genome: insights into angiosperm evolution, floral development and chemical biosynthesis.</title>
        <authorList>
            <person name="Jiao Y."/>
        </authorList>
    </citation>
    <scope>NUCLEOTIDE SEQUENCE [LARGE SCALE GENOMIC DNA]</scope>
    <source>
        <strain evidence="1">IBCAS-2021</strain>
        <tissue evidence="1">Leaf</tissue>
    </source>
</reference>
<comment type="caution">
    <text evidence="1">The sequence shown here is derived from an EMBL/GenBank/DDBJ whole genome shotgun (WGS) entry which is preliminary data.</text>
</comment>
<keyword evidence="2" id="KW-1185">Reference proteome</keyword>
<proteinExistence type="predicted"/>
<dbReference type="EMBL" id="JAINDJ010000006">
    <property type="protein sequence ID" value="KAG9444236.1"/>
    <property type="molecule type" value="Genomic_DNA"/>
</dbReference>
<dbReference type="AlphaFoldDB" id="A0AAV7E8U2"/>
<accession>A0AAV7E8U2</accession>
<evidence type="ECO:0000313" key="1">
    <source>
        <dbReference type="EMBL" id="KAG9444236.1"/>
    </source>
</evidence>
<protein>
    <submittedName>
        <fullName evidence="1">Uncharacterized protein</fullName>
    </submittedName>
</protein>